<dbReference type="PANTHER" id="PTHR34475">
    <property type="match status" value="1"/>
</dbReference>
<keyword evidence="3" id="KW-1185">Reference proteome</keyword>
<evidence type="ECO:0000313" key="3">
    <source>
        <dbReference type="Proteomes" id="UP000193862"/>
    </source>
</evidence>
<dbReference type="InterPro" id="IPR010982">
    <property type="entry name" value="Lambda_DNA-bd_dom_sf"/>
</dbReference>
<dbReference type="Pfam" id="PF13464">
    <property type="entry name" value="RodZ_C"/>
    <property type="match status" value="1"/>
</dbReference>
<name>A0A1Y5SMZ1_9RHOB</name>
<protein>
    <recommendedName>
        <fullName evidence="1">Cytoskeleton protein RodZ-like C-terminal domain-containing protein</fullName>
    </recommendedName>
</protein>
<dbReference type="PANTHER" id="PTHR34475:SF1">
    <property type="entry name" value="CYTOSKELETON PROTEIN RODZ"/>
    <property type="match status" value="1"/>
</dbReference>
<dbReference type="Pfam" id="PF13413">
    <property type="entry name" value="HTH_25"/>
    <property type="match status" value="1"/>
</dbReference>
<evidence type="ECO:0000313" key="2">
    <source>
        <dbReference type="EMBL" id="SLN44428.1"/>
    </source>
</evidence>
<reference evidence="2 3" key="1">
    <citation type="submission" date="2017-03" db="EMBL/GenBank/DDBJ databases">
        <authorList>
            <person name="Afonso C.L."/>
            <person name="Miller P.J."/>
            <person name="Scott M.A."/>
            <person name="Spackman E."/>
            <person name="Goraichik I."/>
            <person name="Dimitrov K.M."/>
            <person name="Suarez D.L."/>
            <person name="Swayne D.E."/>
        </authorList>
    </citation>
    <scope>NUCLEOTIDE SEQUENCE [LARGE SCALE GENOMIC DNA]</scope>
    <source>
        <strain evidence="2 3">CECT 8620</strain>
    </source>
</reference>
<dbReference type="Proteomes" id="UP000193862">
    <property type="component" value="Unassembled WGS sequence"/>
</dbReference>
<gene>
    <name evidence="2" type="ORF">AQS8620_01790</name>
</gene>
<dbReference type="GO" id="GO:0003677">
    <property type="term" value="F:DNA binding"/>
    <property type="evidence" value="ECO:0007669"/>
    <property type="project" value="InterPro"/>
</dbReference>
<proteinExistence type="predicted"/>
<evidence type="ECO:0000259" key="1">
    <source>
        <dbReference type="Pfam" id="PF13464"/>
    </source>
</evidence>
<accession>A0A1Y5SMZ1</accession>
<dbReference type="AlphaFoldDB" id="A0A1Y5SMZ1"/>
<dbReference type="InterPro" id="IPR025194">
    <property type="entry name" value="RodZ-like_C"/>
</dbReference>
<dbReference type="Gene3D" id="1.10.260.40">
    <property type="entry name" value="lambda repressor-like DNA-binding domains"/>
    <property type="match status" value="1"/>
</dbReference>
<organism evidence="2 3">
    <name type="scientific">Aquimixticola soesokkakensis</name>
    <dbReference type="NCBI Taxonomy" id="1519096"/>
    <lineage>
        <taxon>Bacteria</taxon>
        <taxon>Pseudomonadati</taxon>
        <taxon>Pseudomonadota</taxon>
        <taxon>Alphaproteobacteria</taxon>
        <taxon>Rhodobacterales</taxon>
        <taxon>Paracoccaceae</taxon>
        <taxon>Aquimixticola</taxon>
    </lineage>
</organism>
<sequence>MEQEEARGFDAFEMRLGDAMRGERATLGKSLLDIQRELKIKATYIAAIENADPSVFETKGFIAGYVRSYARYLNLDPDWAYARFCAESGFSVQSGLTPVGVSSATRNKSVQGSGLGSGTGRADPFADPNAIFVPRGQSAFSRVGPGALGSTAVLLALVCAIGYGGWSVLQEIQRVKFAPVDQAPGVASAVDDLATDETVVAALGEAPSMTAPSAEAFDRLYRPQALDVPVLVPRDGPIAALDPATNGALADPFTATAALSDLIGPKMPNGTGDATLDALGQSMAMAALGGDAVQVTQGDVPELAIFAVRPSWIRVQSASGTVLFEKILEPGERYVLPATEEPPVLRSGNAGSVYFALNGAAYGPAGEGPSVVKNIALSVDNLSDSYQVADMSGDALLSEMFQVAMATQAIPEGDTAP</sequence>
<dbReference type="InterPro" id="IPR050400">
    <property type="entry name" value="Bact_Cytoskel_RodZ"/>
</dbReference>
<dbReference type="EMBL" id="FWFS01000006">
    <property type="protein sequence ID" value="SLN44428.1"/>
    <property type="molecule type" value="Genomic_DNA"/>
</dbReference>
<feature type="domain" description="Cytoskeleton protein RodZ-like C-terminal" evidence="1">
    <location>
        <begin position="307"/>
        <end position="375"/>
    </location>
</feature>